<feature type="active site" description="Proton donor" evidence="2">
    <location>
        <position position="49"/>
    </location>
</feature>
<accession>A0ABR7RZ46</accession>
<dbReference type="EMBL" id="LZEU01000001">
    <property type="protein sequence ID" value="MBC9250602.1"/>
    <property type="molecule type" value="Genomic_DNA"/>
</dbReference>
<comment type="caution">
    <text evidence="3">The sequence shown here is derived from an EMBL/GenBank/DDBJ whole genome shotgun (WGS) entry which is preliminary data.</text>
</comment>
<keyword evidence="4" id="KW-1185">Reference proteome</keyword>
<feature type="short sequence motif" description="HXTX 2" evidence="2">
    <location>
        <begin position="130"/>
        <end position="133"/>
    </location>
</feature>
<dbReference type="SUPFAM" id="SSF55144">
    <property type="entry name" value="LigT-like"/>
    <property type="match status" value="1"/>
</dbReference>
<sequence length="176" mass="19561">MAQTTDDQHGRALRLFFALPCPPPIARQIAAWRQALAADGKLVAPANLHLTLAFLGSLDAHHLTPLGEIAASIQLPAFDLQLDRLACWSQGLLHLAPSQPPQPLLELVEQLQSRLRQHGYQQPGHAFRPHLTLARHSHLPAISPLANFAWTVERFALYASADGHYRELHSWPLENL</sequence>
<gene>
    <name evidence="3" type="ORF">A9179_09980</name>
</gene>
<dbReference type="PANTHER" id="PTHR35561:SF1">
    <property type="entry name" value="RNA 2',3'-CYCLIC PHOSPHODIESTERASE"/>
    <property type="match status" value="1"/>
</dbReference>
<dbReference type="EC" id="3.1.4.58" evidence="2"/>
<reference evidence="3 4" key="1">
    <citation type="submission" date="2016-06" db="EMBL/GenBank/DDBJ databases">
        <authorList>
            <person name="Ramos C."/>
            <person name="Pintado A."/>
            <person name="Crespo-Gomez J.I."/>
        </authorList>
    </citation>
    <scope>NUCLEOTIDE SEQUENCE [LARGE SCALE GENOMIC DNA]</scope>
    <source>
        <strain evidence="3 4">AVO110</strain>
    </source>
</reference>
<feature type="short sequence motif" description="HXTX 1" evidence="2">
    <location>
        <begin position="49"/>
        <end position="52"/>
    </location>
</feature>
<evidence type="ECO:0000256" key="2">
    <source>
        <dbReference type="HAMAP-Rule" id="MF_01940"/>
    </source>
</evidence>
<keyword evidence="3" id="KW-0436">Ligase</keyword>
<organism evidence="3 4">
    <name type="scientific">Aquipseudomonas alcaligenes</name>
    <name type="common">Pseudomonas alcaligenes</name>
    <dbReference type="NCBI Taxonomy" id="43263"/>
    <lineage>
        <taxon>Bacteria</taxon>
        <taxon>Pseudomonadati</taxon>
        <taxon>Pseudomonadota</taxon>
        <taxon>Gammaproteobacteria</taxon>
        <taxon>Pseudomonadales</taxon>
        <taxon>Pseudomonadaceae</taxon>
        <taxon>Aquipseudomonas</taxon>
    </lineage>
</organism>
<dbReference type="InterPro" id="IPR009097">
    <property type="entry name" value="Cyclic_Pdiesterase"/>
</dbReference>
<dbReference type="HAMAP" id="MF_01940">
    <property type="entry name" value="RNA_CPDase"/>
    <property type="match status" value="1"/>
</dbReference>
<keyword evidence="1 2" id="KW-0378">Hydrolase</keyword>
<dbReference type="RefSeq" id="WP_187805689.1">
    <property type="nucleotide sequence ID" value="NZ_LZEU01000001.1"/>
</dbReference>
<dbReference type="Proteomes" id="UP000744555">
    <property type="component" value="Unassembled WGS sequence"/>
</dbReference>
<evidence type="ECO:0000313" key="3">
    <source>
        <dbReference type="EMBL" id="MBC9250602.1"/>
    </source>
</evidence>
<evidence type="ECO:0000256" key="1">
    <source>
        <dbReference type="ARBA" id="ARBA00022801"/>
    </source>
</evidence>
<comment type="function">
    <text evidence="2">Hydrolyzes RNA 2',3'-cyclic phosphodiester to an RNA 2'-phosphomonoester.</text>
</comment>
<dbReference type="Gene3D" id="3.90.1140.10">
    <property type="entry name" value="Cyclic phosphodiesterase"/>
    <property type="match status" value="1"/>
</dbReference>
<protein>
    <recommendedName>
        <fullName evidence="2">RNA 2',3'-cyclic phosphodiesterase</fullName>
        <shortName evidence="2">RNA 2',3'-CPDase</shortName>
        <ecNumber evidence="2">3.1.4.58</ecNumber>
    </recommendedName>
</protein>
<dbReference type="Pfam" id="PF13563">
    <property type="entry name" value="2_5_RNA_ligase2"/>
    <property type="match status" value="1"/>
</dbReference>
<dbReference type="PANTHER" id="PTHR35561">
    <property type="entry name" value="RNA 2',3'-CYCLIC PHOSPHODIESTERASE"/>
    <property type="match status" value="1"/>
</dbReference>
<name>A0ABR7RZ46_AQUAC</name>
<dbReference type="GO" id="GO:0016874">
    <property type="term" value="F:ligase activity"/>
    <property type="evidence" value="ECO:0007669"/>
    <property type="project" value="UniProtKB-KW"/>
</dbReference>
<proteinExistence type="inferred from homology"/>
<feature type="active site" description="Proton acceptor" evidence="2">
    <location>
        <position position="130"/>
    </location>
</feature>
<comment type="catalytic activity">
    <reaction evidence="2">
        <text>a 3'-end 2',3'-cyclophospho-ribonucleotide-RNA + H2O = a 3'-end 2'-phospho-ribonucleotide-RNA + H(+)</text>
        <dbReference type="Rhea" id="RHEA:11828"/>
        <dbReference type="Rhea" id="RHEA-COMP:10464"/>
        <dbReference type="Rhea" id="RHEA-COMP:17353"/>
        <dbReference type="ChEBI" id="CHEBI:15377"/>
        <dbReference type="ChEBI" id="CHEBI:15378"/>
        <dbReference type="ChEBI" id="CHEBI:83064"/>
        <dbReference type="ChEBI" id="CHEBI:173113"/>
        <dbReference type="EC" id="3.1.4.58"/>
    </reaction>
</comment>
<comment type="similarity">
    <text evidence="2">Belongs to the 2H phosphoesterase superfamily. ThpR family.</text>
</comment>
<dbReference type="NCBIfam" id="TIGR02258">
    <property type="entry name" value="2_5_ligase"/>
    <property type="match status" value="1"/>
</dbReference>
<evidence type="ECO:0000313" key="4">
    <source>
        <dbReference type="Proteomes" id="UP000744555"/>
    </source>
</evidence>
<dbReference type="InterPro" id="IPR004175">
    <property type="entry name" value="RNA_CPDase"/>
</dbReference>